<dbReference type="InterPro" id="IPR001117">
    <property type="entry name" value="Cu-oxidase_2nd"/>
</dbReference>
<dbReference type="Gene3D" id="2.60.40.420">
    <property type="entry name" value="Cupredoxins - blue copper proteins"/>
    <property type="match status" value="3"/>
</dbReference>
<accession>A0A5Q3Q2K3</accession>
<evidence type="ECO:0000256" key="1">
    <source>
        <dbReference type="ARBA" id="ARBA00022723"/>
    </source>
</evidence>
<organism evidence="7 8">
    <name type="scientific">Allosaccharopolyspora coralli</name>
    <dbReference type="NCBI Taxonomy" id="2665642"/>
    <lineage>
        <taxon>Bacteria</taxon>
        <taxon>Bacillati</taxon>
        <taxon>Actinomycetota</taxon>
        <taxon>Actinomycetes</taxon>
        <taxon>Pseudonocardiales</taxon>
        <taxon>Pseudonocardiaceae</taxon>
        <taxon>Allosaccharopolyspora</taxon>
    </lineage>
</organism>
<dbReference type="Proteomes" id="UP000371041">
    <property type="component" value="Chromosome"/>
</dbReference>
<feature type="domain" description="Plastocyanin-like" evidence="5">
    <location>
        <begin position="374"/>
        <end position="482"/>
    </location>
</feature>
<keyword evidence="8" id="KW-1185">Reference proteome</keyword>
<dbReference type="PANTHER" id="PTHR11709">
    <property type="entry name" value="MULTI-COPPER OXIDASE"/>
    <property type="match status" value="1"/>
</dbReference>
<proteinExistence type="predicted"/>
<evidence type="ECO:0000259" key="5">
    <source>
        <dbReference type="Pfam" id="PF07731"/>
    </source>
</evidence>
<protein>
    <submittedName>
        <fullName evidence="7">Multicopper oxidase domain-containing protein</fullName>
    </submittedName>
</protein>
<feature type="domain" description="Plastocyanin-like" evidence="6">
    <location>
        <begin position="76"/>
        <end position="182"/>
    </location>
</feature>
<keyword evidence="2" id="KW-0560">Oxidoreductase</keyword>
<evidence type="ECO:0000259" key="4">
    <source>
        <dbReference type="Pfam" id="PF00394"/>
    </source>
</evidence>
<dbReference type="Pfam" id="PF07731">
    <property type="entry name" value="Cu-oxidase_2"/>
    <property type="match status" value="1"/>
</dbReference>
<dbReference type="CDD" id="cd13900">
    <property type="entry name" value="CuRO_3_Tth-MCO_like"/>
    <property type="match status" value="1"/>
</dbReference>
<evidence type="ECO:0000313" key="8">
    <source>
        <dbReference type="Proteomes" id="UP000371041"/>
    </source>
</evidence>
<name>A0A5Q3Q2K3_9PSEU</name>
<dbReference type="GO" id="GO:0005507">
    <property type="term" value="F:copper ion binding"/>
    <property type="evidence" value="ECO:0007669"/>
    <property type="project" value="InterPro"/>
</dbReference>
<feature type="region of interest" description="Disordered" evidence="3">
    <location>
        <begin position="340"/>
        <end position="361"/>
    </location>
</feature>
<keyword evidence="1" id="KW-0479">Metal-binding</keyword>
<dbReference type="KEGG" id="sace:GIY23_03275"/>
<dbReference type="AlphaFoldDB" id="A0A5Q3Q2K3"/>
<dbReference type="RefSeq" id="WP_154075311.1">
    <property type="nucleotide sequence ID" value="NZ_CP045929.1"/>
</dbReference>
<dbReference type="Pfam" id="PF07732">
    <property type="entry name" value="Cu-oxidase_3"/>
    <property type="match status" value="1"/>
</dbReference>
<dbReference type="CDD" id="cd13853">
    <property type="entry name" value="CuRO_1_Tth-MCO_like"/>
    <property type="match status" value="1"/>
</dbReference>
<sequence>MSGRPISRRRAMGVAAAGAASVAGGTAGWLWSANSAGGGFRPAATAAPLREPRVLSSRGGRLQVELAAAAGVALAGRDTEALGYNGSSPGPTLRVRPGDDLAVRLINGLAEPTNLHTHGLRVSPQGNGDNPFLRIEPGTSFDYLFRIPRDHPTGTFWYHPHRHGLVADQVFGGLGGALLVDDGPDLPVEQDRVLLVTDTTMTVDGVVARPDRMERMQGREGELVLVNGQHQPTLGAAPGTAQRWRVINGCASRVLALRLAGHELDLVARDGAFLPAPESQQRVVLPPGSRADVLVRPTTPGRFPLLSEPVDRGGMGMGGMGGGVRSERVLLATLMAGGPEAKPAPLPPALPAEQPRATTDGKRREVAFTMGMGTAGMSLGIDGRAFDPDRTDQLVRFGTVEEWTVVNTTPMTHPFHLHVWPFVVLATSDNAPLSGTPQDVVLVPPQGWVRLRIPFTAYPGRSVFHCHILDHEDAGMMATIQVR</sequence>
<evidence type="ECO:0000259" key="6">
    <source>
        <dbReference type="Pfam" id="PF07732"/>
    </source>
</evidence>
<reference evidence="8" key="1">
    <citation type="submission" date="2019-11" db="EMBL/GenBank/DDBJ databases">
        <title>The complete genome sequence of Saccharopolyspora sp. E2A.</title>
        <authorList>
            <person name="Zhang G."/>
        </authorList>
    </citation>
    <scope>NUCLEOTIDE SEQUENCE [LARGE SCALE GENOMIC DNA]</scope>
    <source>
        <strain evidence="8">E2A</strain>
    </source>
</reference>
<evidence type="ECO:0000256" key="2">
    <source>
        <dbReference type="ARBA" id="ARBA00023002"/>
    </source>
</evidence>
<dbReference type="GO" id="GO:0016491">
    <property type="term" value="F:oxidoreductase activity"/>
    <property type="evidence" value="ECO:0007669"/>
    <property type="project" value="UniProtKB-KW"/>
</dbReference>
<dbReference type="PANTHER" id="PTHR11709:SF518">
    <property type="entry name" value="MULTICOPPER OXIDASE"/>
    <property type="match status" value="1"/>
</dbReference>
<dbReference type="InterPro" id="IPR002355">
    <property type="entry name" value="Cu_oxidase_Cu_BS"/>
</dbReference>
<gene>
    <name evidence="7" type="ORF">GIY23_03275</name>
</gene>
<dbReference type="InterPro" id="IPR045087">
    <property type="entry name" value="Cu-oxidase_fam"/>
</dbReference>
<evidence type="ECO:0000256" key="3">
    <source>
        <dbReference type="SAM" id="MobiDB-lite"/>
    </source>
</evidence>
<dbReference type="InterPro" id="IPR011706">
    <property type="entry name" value="Cu-oxidase_C"/>
</dbReference>
<dbReference type="InterPro" id="IPR011707">
    <property type="entry name" value="Cu-oxidase-like_N"/>
</dbReference>
<dbReference type="EMBL" id="CP045929">
    <property type="protein sequence ID" value="QGK68702.1"/>
    <property type="molecule type" value="Genomic_DNA"/>
</dbReference>
<dbReference type="InterPro" id="IPR006311">
    <property type="entry name" value="TAT_signal"/>
</dbReference>
<dbReference type="PROSITE" id="PS00080">
    <property type="entry name" value="MULTICOPPER_OXIDASE2"/>
    <property type="match status" value="1"/>
</dbReference>
<dbReference type="InterPro" id="IPR008972">
    <property type="entry name" value="Cupredoxin"/>
</dbReference>
<feature type="domain" description="Plastocyanin-like" evidence="4">
    <location>
        <begin position="220"/>
        <end position="305"/>
    </location>
</feature>
<dbReference type="Pfam" id="PF00394">
    <property type="entry name" value="Cu-oxidase"/>
    <property type="match status" value="1"/>
</dbReference>
<dbReference type="PROSITE" id="PS51318">
    <property type="entry name" value="TAT"/>
    <property type="match status" value="1"/>
</dbReference>
<dbReference type="SUPFAM" id="SSF49503">
    <property type="entry name" value="Cupredoxins"/>
    <property type="match status" value="3"/>
</dbReference>
<evidence type="ECO:0000313" key="7">
    <source>
        <dbReference type="EMBL" id="QGK68702.1"/>
    </source>
</evidence>